<feature type="transmembrane region" description="Helical" evidence="3">
    <location>
        <begin position="121"/>
        <end position="139"/>
    </location>
</feature>
<feature type="transmembrane region" description="Helical" evidence="3">
    <location>
        <begin position="66"/>
        <end position="84"/>
    </location>
</feature>
<evidence type="ECO:0000313" key="5">
    <source>
        <dbReference type="EMBL" id="GAA3173889.1"/>
    </source>
</evidence>
<keyword evidence="3" id="KW-0472">Membrane</keyword>
<dbReference type="Pfam" id="PF00892">
    <property type="entry name" value="EamA"/>
    <property type="match status" value="2"/>
</dbReference>
<dbReference type="RefSeq" id="WP_344689683.1">
    <property type="nucleotide sequence ID" value="NZ_BAAAVV010000006.1"/>
</dbReference>
<feature type="transmembrane region" description="Helical" evidence="3">
    <location>
        <begin position="177"/>
        <end position="197"/>
    </location>
</feature>
<comment type="caution">
    <text evidence="5">The sequence shown here is derived from an EMBL/GenBank/DDBJ whole genome shotgun (WGS) entry which is preliminary data.</text>
</comment>
<dbReference type="InterPro" id="IPR037185">
    <property type="entry name" value="EmrE-like"/>
</dbReference>
<protein>
    <recommendedName>
        <fullName evidence="4">EamA domain-containing protein</fullName>
    </recommendedName>
</protein>
<reference evidence="6" key="1">
    <citation type="journal article" date="2019" name="Int. J. Syst. Evol. Microbiol.">
        <title>The Global Catalogue of Microorganisms (GCM) 10K type strain sequencing project: providing services to taxonomists for standard genome sequencing and annotation.</title>
        <authorList>
            <consortium name="The Broad Institute Genomics Platform"/>
            <consortium name="The Broad Institute Genome Sequencing Center for Infectious Disease"/>
            <person name="Wu L."/>
            <person name="Ma J."/>
        </authorList>
    </citation>
    <scope>NUCLEOTIDE SEQUENCE [LARGE SCALE GENOMIC DNA]</scope>
    <source>
        <strain evidence="6">JCM 15614</strain>
    </source>
</reference>
<evidence type="ECO:0000256" key="1">
    <source>
        <dbReference type="ARBA" id="ARBA00007362"/>
    </source>
</evidence>
<feature type="transmembrane region" description="Helical" evidence="3">
    <location>
        <begin position="96"/>
        <end position="115"/>
    </location>
</feature>
<evidence type="ECO:0000313" key="6">
    <source>
        <dbReference type="Proteomes" id="UP001499924"/>
    </source>
</evidence>
<organism evidence="5 6">
    <name type="scientific">Blastococcus jejuensis</name>
    <dbReference type="NCBI Taxonomy" id="351224"/>
    <lineage>
        <taxon>Bacteria</taxon>
        <taxon>Bacillati</taxon>
        <taxon>Actinomycetota</taxon>
        <taxon>Actinomycetes</taxon>
        <taxon>Geodermatophilales</taxon>
        <taxon>Geodermatophilaceae</taxon>
        <taxon>Blastococcus</taxon>
    </lineage>
</organism>
<dbReference type="PANTHER" id="PTHR22911">
    <property type="entry name" value="ACYL-MALONYL CONDENSING ENZYME-RELATED"/>
    <property type="match status" value="1"/>
</dbReference>
<feature type="transmembrane region" description="Helical" evidence="3">
    <location>
        <begin position="270"/>
        <end position="290"/>
    </location>
</feature>
<feature type="transmembrane region" description="Helical" evidence="3">
    <location>
        <begin position="209"/>
        <end position="229"/>
    </location>
</feature>
<evidence type="ECO:0000256" key="3">
    <source>
        <dbReference type="SAM" id="Phobius"/>
    </source>
</evidence>
<evidence type="ECO:0000259" key="4">
    <source>
        <dbReference type="Pfam" id="PF00892"/>
    </source>
</evidence>
<feature type="transmembrane region" description="Helical" evidence="3">
    <location>
        <begin position="39"/>
        <end position="60"/>
    </location>
</feature>
<dbReference type="PANTHER" id="PTHR22911:SF76">
    <property type="entry name" value="EAMA DOMAIN-CONTAINING PROTEIN"/>
    <property type="match status" value="1"/>
</dbReference>
<feature type="domain" description="EamA" evidence="4">
    <location>
        <begin position="179"/>
        <end position="313"/>
    </location>
</feature>
<feature type="region of interest" description="Disordered" evidence="2">
    <location>
        <begin position="1"/>
        <end position="25"/>
    </location>
</feature>
<feature type="transmembrane region" description="Helical" evidence="3">
    <location>
        <begin position="241"/>
        <end position="263"/>
    </location>
</feature>
<dbReference type="SUPFAM" id="SSF103481">
    <property type="entry name" value="Multidrug resistance efflux transporter EmrE"/>
    <property type="match status" value="2"/>
</dbReference>
<name>A0ABP6PBR6_9ACTN</name>
<keyword evidence="3" id="KW-0812">Transmembrane</keyword>
<comment type="similarity">
    <text evidence="1">Belongs to the EamA transporter family.</text>
</comment>
<accession>A0ABP6PBR6</accession>
<keyword evidence="3" id="KW-1133">Transmembrane helix</keyword>
<dbReference type="Proteomes" id="UP001499924">
    <property type="component" value="Unassembled WGS sequence"/>
</dbReference>
<dbReference type="InterPro" id="IPR000620">
    <property type="entry name" value="EamA_dom"/>
</dbReference>
<proteinExistence type="inferred from homology"/>
<dbReference type="EMBL" id="BAAAVV010000006">
    <property type="protein sequence ID" value="GAA3173889.1"/>
    <property type="molecule type" value="Genomic_DNA"/>
</dbReference>
<keyword evidence="6" id="KW-1185">Reference proteome</keyword>
<feature type="domain" description="EamA" evidence="4">
    <location>
        <begin position="40"/>
        <end position="167"/>
    </location>
</feature>
<sequence length="326" mass="33254">MKDPPAPHRSQARGGPLQEGHRAARSAWELHRPGGRDTALIAIAVVGISLSGPLTALVAAPALAIAFWRNAAGAAVLLPVLLTRERSTLTGLRLRDLRSSAVAGLFLAAHFAAWLPSLTMTTVAASIALVTTTPIWTALAARIAGVRLPAAVWWGLVLAVVGAALIAGVDFTVSREAVTGDALALLGAIAAGGYVLAGARARERLATSAYTVVCYSVCAVVLAVAAVLFDVQLVGLSTRDWLLIAAITVVAQLLGHTLLNLVLSSVGPTVVSLAVLLEVPGSLIVALVLLGQAPPLLALPGMAAVVVGVALVVRASRPTTLVEQAT</sequence>
<evidence type="ECO:0000256" key="2">
    <source>
        <dbReference type="SAM" id="MobiDB-lite"/>
    </source>
</evidence>
<feature type="transmembrane region" description="Helical" evidence="3">
    <location>
        <begin position="151"/>
        <end position="171"/>
    </location>
</feature>
<gene>
    <name evidence="5" type="ORF">GCM10010531_29340</name>
</gene>
<feature type="transmembrane region" description="Helical" evidence="3">
    <location>
        <begin position="296"/>
        <end position="313"/>
    </location>
</feature>